<protein>
    <submittedName>
        <fullName evidence="1">Uncharacterized protein</fullName>
    </submittedName>
</protein>
<name>A0A095XYQ0_9CORY</name>
<reference evidence="1 2" key="1">
    <citation type="submission" date="2014-07" db="EMBL/GenBank/DDBJ databases">
        <authorList>
            <person name="McCorrison J."/>
            <person name="Sanka R."/>
            <person name="Torralba M."/>
            <person name="Gillis M."/>
            <person name="Haft D.H."/>
            <person name="Methe B."/>
            <person name="Sutton G."/>
            <person name="Nelson K.E."/>
        </authorList>
    </citation>
    <scope>NUCLEOTIDE SEQUENCE [LARGE SCALE GENOMIC DNA]</scope>
    <source>
        <strain evidence="1 2">DNF00450</strain>
    </source>
</reference>
<dbReference type="AlphaFoldDB" id="A0A095XYQ0"/>
<evidence type="ECO:0000313" key="2">
    <source>
        <dbReference type="Proteomes" id="UP000029548"/>
    </source>
</evidence>
<dbReference type="Proteomes" id="UP000029548">
    <property type="component" value="Unassembled WGS sequence"/>
</dbReference>
<accession>A0A095XYQ0</accession>
<dbReference type="EMBL" id="JRNE01000081">
    <property type="protein sequence ID" value="KGF15158.1"/>
    <property type="molecule type" value="Genomic_DNA"/>
</dbReference>
<proteinExistence type="predicted"/>
<evidence type="ECO:0000313" key="1">
    <source>
        <dbReference type="EMBL" id="KGF15158.1"/>
    </source>
</evidence>
<sequence length="73" mass="7835">MFVRTGVPGVGSVTAYPGGRFVLDGDIELDRNQFAELVNAVVTAGLTSADEARRTLRRPTTVADELDQLADQN</sequence>
<organism evidence="1 2">
    <name type="scientific">Corynebacterium freneyi DNF00450</name>
    <dbReference type="NCBI Taxonomy" id="1287475"/>
    <lineage>
        <taxon>Bacteria</taxon>
        <taxon>Bacillati</taxon>
        <taxon>Actinomycetota</taxon>
        <taxon>Actinomycetes</taxon>
        <taxon>Mycobacteriales</taxon>
        <taxon>Corynebacteriaceae</taxon>
        <taxon>Corynebacterium</taxon>
    </lineage>
</organism>
<comment type="caution">
    <text evidence="1">The sequence shown here is derived from an EMBL/GenBank/DDBJ whole genome shotgun (WGS) entry which is preliminary data.</text>
</comment>
<gene>
    <name evidence="1" type="ORF">HMPREF1650_11790</name>
</gene>